<dbReference type="OrthoDB" id="5332870at2759"/>
<feature type="compositionally biased region" description="Polar residues" evidence="2">
    <location>
        <begin position="956"/>
        <end position="970"/>
    </location>
</feature>
<feature type="coiled-coil region" evidence="1">
    <location>
        <begin position="827"/>
        <end position="903"/>
    </location>
</feature>
<feature type="region of interest" description="Disordered" evidence="2">
    <location>
        <begin position="911"/>
        <end position="934"/>
    </location>
</feature>
<feature type="region of interest" description="Disordered" evidence="2">
    <location>
        <begin position="956"/>
        <end position="1031"/>
    </location>
</feature>
<keyword evidence="4" id="KW-1185">Reference proteome</keyword>
<comment type="caution">
    <text evidence="3">The sequence shown here is derived from an EMBL/GenBank/DDBJ whole genome shotgun (WGS) entry which is preliminary data.</text>
</comment>
<sequence>MDDIELSLSRELTRIISCSYPASLTALNRLVLRADIRTITKVIHDRPSCAISKLVEIVTAALPLWAYAMPLLQSLCRSPEFTDKLLQQHPALLDALLTKANASQHDFDQYAKVCVQLLSRPLAEAVPLPVSAQCFFLRVFDQAIKAPGVATLQPIYYMLNGACRGLLDLLTPQVRFGFDQEICRILSSNSAGQNSMLLLWCIGIILLAEHPDSAEDTAGSSTAVTSGALETISGKQWSTASGQKLFGSIKGLEKTINLITLSVIWASKGDVGVSDADAAEGIRIANRVMHLVDLNTRKCWRQSSPLARSALLKLPTKILRNDIDPAVQLESMAFYAIIAAGEALSPEIIAQFESALLRISVIQLDAQSLRSVLTRALPLFGPHIRDSFFPKIICEITRVAKSAILPHELYSHLVLVQQITAASVRCSYLRTHLLLATSAPEMQDVLQTFLRISLVQSASGKNNGPCETATSRLRREFLAATIAMFMTAALTVQLAEPTLPPSISLALLSKQQELIRPTAPCTHSTVTHPKFALFEQQDTPTTGLHRQDWKDRLKSELEMTNHYQKDTVLRSVAQICHDLESRCETVEEPLRIEQEKTRELTLQISQLSENVQSLTDEAVDRQLYIDGLEVEIGNVENDRDDMSSKVNVLELAIQNLEAERNELFSRVANIQLDLVTANKHADETLRDAQKDFGTKESQLLLTISTYEHELNVRSVEIKELRIGLGRLEHDIVRKNEENNEMNDMYVAVRTKLDATESILSAERAIVSDQSKEVELLRMTGFDLEGRIRYMEDELKVSGGRLEELQRHHELLLHTSKETARNMESKYESELNDEKLKATTQLAQLNNELQDALDREQQAKDASDDAQRDLQTTQIAVVNLESTVQQLNDTCSEKDEELQELRSLRSRVLASMGLASEEPRKSREQRRRKSIVPSEGLFPKASLEITNTAMEDVANASFTSSDSSARNGSTPKRSKPRASFRIPTMHAPSGSMPHISSQSVPKILSPTKRPALKSMSPNRRHTSAGFVFPGSKRENDKARIHGARRGSACSMGESASFDTDGILGGTPFTPGNFITGTGPEPDEDEGTTEL</sequence>
<feature type="region of interest" description="Disordered" evidence="2">
    <location>
        <begin position="1057"/>
        <end position="1089"/>
    </location>
</feature>
<keyword evidence="1" id="KW-0175">Coiled coil</keyword>
<protein>
    <submittedName>
        <fullName evidence="3">Uncharacterized protein</fullName>
    </submittedName>
</protein>
<evidence type="ECO:0000256" key="2">
    <source>
        <dbReference type="SAM" id="MobiDB-lite"/>
    </source>
</evidence>
<reference evidence="3" key="1">
    <citation type="journal article" date="2021" name="Nat. Commun.">
        <title>Genetic determinants of endophytism in the Arabidopsis root mycobiome.</title>
        <authorList>
            <person name="Mesny F."/>
            <person name="Miyauchi S."/>
            <person name="Thiergart T."/>
            <person name="Pickel B."/>
            <person name="Atanasova L."/>
            <person name="Karlsson M."/>
            <person name="Huettel B."/>
            <person name="Barry K.W."/>
            <person name="Haridas S."/>
            <person name="Chen C."/>
            <person name="Bauer D."/>
            <person name="Andreopoulos W."/>
            <person name="Pangilinan J."/>
            <person name="LaButti K."/>
            <person name="Riley R."/>
            <person name="Lipzen A."/>
            <person name="Clum A."/>
            <person name="Drula E."/>
            <person name="Henrissat B."/>
            <person name="Kohler A."/>
            <person name="Grigoriev I.V."/>
            <person name="Martin F.M."/>
            <person name="Hacquard S."/>
        </authorList>
    </citation>
    <scope>NUCLEOTIDE SEQUENCE</scope>
    <source>
        <strain evidence="3">MPI-CAGE-CH-0243</strain>
    </source>
</reference>
<gene>
    <name evidence="3" type="ORF">B0J11DRAFT_526725</name>
</gene>
<evidence type="ECO:0000256" key="1">
    <source>
        <dbReference type="SAM" id="Coils"/>
    </source>
</evidence>
<feature type="coiled-coil region" evidence="1">
    <location>
        <begin position="590"/>
        <end position="673"/>
    </location>
</feature>
<dbReference type="AlphaFoldDB" id="A0A9P9INB5"/>
<dbReference type="Proteomes" id="UP000700596">
    <property type="component" value="Unassembled WGS sequence"/>
</dbReference>
<accession>A0A9P9INB5</accession>
<name>A0A9P9INB5_9PLEO</name>
<organism evidence="3 4">
    <name type="scientific">Dendryphion nanum</name>
    <dbReference type="NCBI Taxonomy" id="256645"/>
    <lineage>
        <taxon>Eukaryota</taxon>
        <taxon>Fungi</taxon>
        <taxon>Dikarya</taxon>
        <taxon>Ascomycota</taxon>
        <taxon>Pezizomycotina</taxon>
        <taxon>Dothideomycetes</taxon>
        <taxon>Pleosporomycetidae</taxon>
        <taxon>Pleosporales</taxon>
        <taxon>Torulaceae</taxon>
        <taxon>Dendryphion</taxon>
    </lineage>
</organism>
<evidence type="ECO:0000313" key="4">
    <source>
        <dbReference type="Proteomes" id="UP000700596"/>
    </source>
</evidence>
<feature type="compositionally biased region" description="Acidic residues" evidence="2">
    <location>
        <begin position="1079"/>
        <end position="1089"/>
    </location>
</feature>
<dbReference type="EMBL" id="JAGMWT010000006">
    <property type="protein sequence ID" value="KAH7126902.1"/>
    <property type="molecule type" value="Genomic_DNA"/>
</dbReference>
<evidence type="ECO:0000313" key="3">
    <source>
        <dbReference type="EMBL" id="KAH7126902.1"/>
    </source>
</evidence>
<proteinExistence type="predicted"/>